<dbReference type="RefSeq" id="WP_105009410.1">
    <property type="nucleotide sequence ID" value="NZ_CP025014.1"/>
</dbReference>
<dbReference type="EMBL" id="CP025014">
    <property type="protein sequence ID" value="AUW46827.1"/>
    <property type="molecule type" value="Genomic_DNA"/>
</dbReference>
<evidence type="ECO:0000313" key="1">
    <source>
        <dbReference type="EMBL" id="AUW46827.1"/>
    </source>
</evidence>
<keyword evidence="1" id="KW-0614">Plasmid</keyword>
<accession>A0A2K9ZEZ5</accession>
<protein>
    <submittedName>
        <fullName evidence="1">Uncharacterized protein</fullName>
    </submittedName>
</protein>
<geneLocation type="plasmid" evidence="2">
    <name>prln2</name>
</geneLocation>
<dbReference type="AlphaFoldDB" id="A0A2K9ZEZ5"/>
<sequence length="96" mass="10901">MGTQIVRVPPGFRHPVDEEGEVMAGGHLEPLYYTDPASLSSYQVYENVSDGTPISPVFETVDELHEWLRQEGWDQETIEFLLTHGHAPSLIRKLRP</sequence>
<name>A0A2K9ZEZ5_RHILE</name>
<gene>
    <name evidence="1" type="ORF">CUJ84_pRLN2000285</name>
</gene>
<dbReference type="Proteomes" id="UP000238523">
    <property type="component" value="Plasmid pRLN2"/>
</dbReference>
<reference evidence="1 2" key="1">
    <citation type="submission" date="2017-11" db="EMBL/GenBank/DDBJ databases">
        <title>Complete genome of Rhizobium leguminosarum Norway, an ineffective micro-symbiont.</title>
        <authorList>
            <person name="Hoffrichter A."/>
            <person name="Liang J."/>
            <person name="Brachmann A."/>
            <person name="Marin M."/>
        </authorList>
    </citation>
    <scope>NUCLEOTIDE SEQUENCE [LARGE SCALE GENOMIC DNA]</scope>
    <source>
        <strain evidence="1 2">Norway</strain>
        <plasmid evidence="2">Plasmid prln2</plasmid>
    </source>
</reference>
<organism evidence="1 2">
    <name type="scientific">Rhizobium leguminosarum</name>
    <dbReference type="NCBI Taxonomy" id="384"/>
    <lineage>
        <taxon>Bacteria</taxon>
        <taxon>Pseudomonadati</taxon>
        <taxon>Pseudomonadota</taxon>
        <taxon>Alphaproteobacteria</taxon>
        <taxon>Hyphomicrobiales</taxon>
        <taxon>Rhizobiaceae</taxon>
        <taxon>Rhizobium/Agrobacterium group</taxon>
        <taxon>Rhizobium</taxon>
    </lineage>
</organism>
<proteinExistence type="predicted"/>
<evidence type="ECO:0000313" key="2">
    <source>
        <dbReference type="Proteomes" id="UP000238523"/>
    </source>
</evidence>